<accession>H8Z9I3</accession>
<name>H8Z9I3_NEMA1</name>
<dbReference type="OrthoDB" id="2186833at2759"/>
<evidence type="ECO:0000313" key="1">
    <source>
        <dbReference type="EMBL" id="EHY66614.1"/>
    </source>
</evidence>
<dbReference type="AlphaFoldDB" id="H8Z9I3"/>
<reference evidence="1" key="1">
    <citation type="submission" date="2011-03" db="EMBL/GenBank/DDBJ databases">
        <title>The Genome Sequence of Nematocida sp1 strain ERTm2.</title>
        <authorList>
            <consortium name="The Broad Institute Genome Sequencing Platform"/>
            <consortium name="The Broad Institute Genome Sequencing Center for Infectious Disease"/>
            <person name="Cuomo C."/>
            <person name="Troemel E."/>
            <person name="Young S.K."/>
            <person name="Zeng Q."/>
            <person name="Gargeya S."/>
            <person name="Fitzgerald M."/>
            <person name="Haas B."/>
            <person name="Abouelleil A."/>
            <person name="Alvarado L."/>
            <person name="Arachchi H.M."/>
            <person name="Berlin A."/>
            <person name="Brown A."/>
            <person name="Chapman S.B."/>
            <person name="Chen Z."/>
            <person name="Dunbar C."/>
            <person name="Freedman E."/>
            <person name="Gearin G."/>
            <person name="Gellesch M."/>
            <person name="Goldberg J."/>
            <person name="Griggs A."/>
            <person name="Gujja S."/>
            <person name="Heilman E.R."/>
            <person name="Heiman D."/>
            <person name="Howarth C."/>
            <person name="Larson L."/>
            <person name="Lui A."/>
            <person name="MacDonald P.J.P."/>
            <person name="Mehta T."/>
            <person name="Montmayeur A."/>
            <person name="Murphy C."/>
            <person name="Neiman D."/>
            <person name="Pearson M."/>
            <person name="Priest M."/>
            <person name="Roberts A."/>
            <person name="Saif S."/>
            <person name="Shea T."/>
            <person name="Shenoy N."/>
            <person name="Sisk P."/>
            <person name="Stolte C."/>
            <person name="Sykes S."/>
            <person name="White J."/>
            <person name="Yandava C."/>
            <person name="Wortman J."/>
            <person name="Nusbaum C."/>
            <person name="Birren B."/>
        </authorList>
    </citation>
    <scope>NUCLEOTIDE SEQUENCE</scope>
    <source>
        <strain evidence="1">ERTm2</strain>
    </source>
</reference>
<dbReference type="EMBL" id="AKIJ01000002">
    <property type="protein sequence ID" value="KFG26690.1"/>
    <property type="molecule type" value="Genomic_DNA"/>
</dbReference>
<evidence type="ECO:0000313" key="3">
    <source>
        <dbReference type="Proteomes" id="UP000054524"/>
    </source>
</evidence>
<sequence>MKGAANDPNTIEGMLSEFKLGFLYTTNKPVDELIKHSPAVLERNKHIEYLRRN</sequence>
<gene>
    <name evidence="1" type="ORF">NERG_00254</name>
    <name evidence="2" type="ORF">NESG_00842</name>
</gene>
<organism evidence="1">
    <name type="scientific">Nematocida ausubeli (strain ATCC PRA-371 / ERTm2)</name>
    <name type="common">Nematode killer fungus</name>
    <dbReference type="NCBI Taxonomy" id="1913371"/>
    <lineage>
        <taxon>Eukaryota</taxon>
        <taxon>Fungi</taxon>
        <taxon>Fungi incertae sedis</taxon>
        <taxon>Microsporidia</taxon>
        <taxon>Nematocida</taxon>
    </lineage>
</organism>
<dbReference type="Proteomes" id="UP000005622">
    <property type="component" value="Unassembled WGS sequence"/>
</dbReference>
<proteinExistence type="predicted"/>
<reference evidence="2 3" key="3">
    <citation type="journal article" date="2014" name="Genome Announc.">
        <title>Genome Sequence of the Microsporidian Species Nematocida sp1 Strain ERTm6 (ATCC PRA-372).</title>
        <authorList>
            <person name="Bakowski M.A."/>
            <person name="Priest M."/>
            <person name="Young S."/>
            <person name="Cuomo C.A."/>
            <person name="Troemel E.R."/>
        </authorList>
    </citation>
    <scope>NUCLEOTIDE SEQUENCE [LARGE SCALE GENOMIC DNA]</scope>
    <source>
        <strain evidence="2 3">ERTm6</strain>
    </source>
</reference>
<evidence type="ECO:0000313" key="2">
    <source>
        <dbReference type="EMBL" id="KFG26690.1"/>
    </source>
</evidence>
<dbReference type="Proteomes" id="UP000054524">
    <property type="component" value="Unassembled WGS sequence"/>
</dbReference>
<dbReference type="HOGENOM" id="CLU_3069228_0_0_1"/>
<reference evidence="2" key="2">
    <citation type="submission" date="2012-10" db="EMBL/GenBank/DDBJ databases">
        <authorList>
            <consortium name="The Broad Institute Genome Sequencing Platform"/>
            <consortium name="The Broad Institute Genome Sequencing Center for Infectious Disease"/>
            <person name="Cuomo C."/>
            <person name="Troemel E."/>
            <person name="Walker B."/>
            <person name="Young S.K."/>
            <person name="Zeng Q."/>
            <person name="Gargeya S."/>
            <person name="Fitzgerald M."/>
            <person name="Haas B."/>
            <person name="Abouelleil A."/>
            <person name="Alvarado L."/>
            <person name="Arachchi H.M."/>
            <person name="Berlin A.M."/>
            <person name="Chapman S.B."/>
            <person name="Goldberg J."/>
            <person name="Griggs A."/>
            <person name="Gujja S."/>
            <person name="Hansen M."/>
            <person name="Howarth C."/>
            <person name="Imamovic A."/>
            <person name="Larimer J."/>
            <person name="McCowan C."/>
            <person name="Murphy C."/>
            <person name="Neiman D."/>
            <person name="Pearson M."/>
            <person name="Priest M."/>
            <person name="Roberts A."/>
            <person name="Saif S."/>
            <person name="Shea T."/>
            <person name="Sisk P."/>
            <person name="Sykes S."/>
            <person name="Wortman J."/>
            <person name="Nusbaum C."/>
            <person name="Birren B."/>
        </authorList>
    </citation>
    <scope>NUCLEOTIDE SEQUENCE</scope>
    <source>
        <strain evidence="2">ERTm6</strain>
    </source>
</reference>
<keyword evidence="3" id="KW-1185">Reference proteome</keyword>
<accession>A0A086J3H2</accession>
<dbReference type="EMBL" id="JH604633">
    <property type="protein sequence ID" value="EHY66614.1"/>
    <property type="molecule type" value="Genomic_DNA"/>
</dbReference>
<protein>
    <submittedName>
        <fullName evidence="1">Uncharacterized protein</fullName>
    </submittedName>
</protein>